<dbReference type="PANTHER" id="PTHR16223">
    <property type="entry name" value="TRANSCRIPTION FACTOR BHLH83-RELATED"/>
    <property type="match status" value="1"/>
</dbReference>
<evidence type="ECO:0000313" key="8">
    <source>
        <dbReference type="Proteomes" id="UP001454036"/>
    </source>
</evidence>
<proteinExistence type="predicted"/>
<dbReference type="SMART" id="SM00353">
    <property type="entry name" value="HLH"/>
    <property type="match status" value="1"/>
</dbReference>
<dbReference type="Gene3D" id="4.10.280.10">
    <property type="entry name" value="Helix-loop-helix DNA-binding domain"/>
    <property type="match status" value="1"/>
</dbReference>
<evidence type="ECO:0000256" key="4">
    <source>
        <dbReference type="ARBA" id="ARBA00023163"/>
    </source>
</evidence>
<dbReference type="InterPro" id="IPR011598">
    <property type="entry name" value="bHLH_dom"/>
</dbReference>
<keyword evidence="5" id="KW-0539">Nucleus</keyword>
<dbReference type="SUPFAM" id="SSF47459">
    <property type="entry name" value="HLH, helix-loop-helix DNA-binding domain"/>
    <property type="match status" value="1"/>
</dbReference>
<evidence type="ECO:0000256" key="2">
    <source>
        <dbReference type="ARBA" id="ARBA00023015"/>
    </source>
</evidence>
<evidence type="ECO:0000313" key="7">
    <source>
        <dbReference type="EMBL" id="GAA0145232.1"/>
    </source>
</evidence>
<keyword evidence="4" id="KW-0804">Transcription</keyword>
<dbReference type="PANTHER" id="PTHR16223:SF125">
    <property type="entry name" value="OS08G0506700 PROTEIN"/>
    <property type="match status" value="1"/>
</dbReference>
<reference evidence="7 8" key="1">
    <citation type="submission" date="2024-01" db="EMBL/GenBank/DDBJ databases">
        <title>The complete chloroplast genome sequence of Lithospermum erythrorhizon: insights into the phylogenetic relationship among Boraginaceae species and the maternal lineages of purple gromwells.</title>
        <authorList>
            <person name="Okada T."/>
            <person name="Watanabe K."/>
        </authorList>
    </citation>
    <scope>NUCLEOTIDE SEQUENCE [LARGE SCALE GENOMIC DNA]</scope>
</reference>
<dbReference type="GO" id="GO:0005634">
    <property type="term" value="C:nucleus"/>
    <property type="evidence" value="ECO:0007669"/>
    <property type="project" value="UniProtKB-SubCell"/>
</dbReference>
<gene>
    <name evidence="7" type="ORF">LIER_05475</name>
</gene>
<dbReference type="Pfam" id="PF00010">
    <property type="entry name" value="HLH"/>
    <property type="match status" value="1"/>
</dbReference>
<dbReference type="GO" id="GO:0000978">
    <property type="term" value="F:RNA polymerase II cis-regulatory region sequence-specific DNA binding"/>
    <property type="evidence" value="ECO:0007669"/>
    <property type="project" value="TreeGrafter"/>
</dbReference>
<evidence type="ECO:0000256" key="3">
    <source>
        <dbReference type="ARBA" id="ARBA00023125"/>
    </source>
</evidence>
<accession>A0AAV3P291</accession>
<dbReference type="PROSITE" id="PS50888">
    <property type="entry name" value="BHLH"/>
    <property type="match status" value="1"/>
</dbReference>
<dbReference type="GO" id="GO:0046983">
    <property type="term" value="F:protein dimerization activity"/>
    <property type="evidence" value="ECO:0007669"/>
    <property type="project" value="InterPro"/>
</dbReference>
<dbReference type="InterPro" id="IPR045843">
    <property type="entry name" value="IND-like"/>
</dbReference>
<evidence type="ECO:0000256" key="5">
    <source>
        <dbReference type="ARBA" id="ARBA00023242"/>
    </source>
</evidence>
<name>A0AAV3P291_LITER</name>
<keyword evidence="8" id="KW-1185">Reference proteome</keyword>
<protein>
    <submittedName>
        <fullName evidence="7">Basic helix-loop-helix transcription factor</fullName>
    </submittedName>
</protein>
<organism evidence="7 8">
    <name type="scientific">Lithospermum erythrorhizon</name>
    <name type="common">Purple gromwell</name>
    <name type="synonym">Lithospermum officinale var. erythrorhizon</name>
    <dbReference type="NCBI Taxonomy" id="34254"/>
    <lineage>
        <taxon>Eukaryota</taxon>
        <taxon>Viridiplantae</taxon>
        <taxon>Streptophyta</taxon>
        <taxon>Embryophyta</taxon>
        <taxon>Tracheophyta</taxon>
        <taxon>Spermatophyta</taxon>
        <taxon>Magnoliopsida</taxon>
        <taxon>eudicotyledons</taxon>
        <taxon>Gunneridae</taxon>
        <taxon>Pentapetalae</taxon>
        <taxon>asterids</taxon>
        <taxon>lamiids</taxon>
        <taxon>Boraginales</taxon>
        <taxon>Boraginaceae</taxon>
        <taxon>Boraginoideae</taxon>
        <taxon>Lithospermeae</taxon>
        <taxon>Lithospermum</taxon>
    </lineage>
</organism>
<comment type="caution">
    <text evidence="7">The sequence shown here is derived from an EMBL/GenBank/DDBJ whole genome shotgun (WGS) entry which is preliminary data.</text>
</comment>
<dbReference type="GO" id="GO:0000981">
    <property type="term" value="F:DNA-binding transcription factor activity, RNA polymerase II-specific"/>
    <property type="evidence" value="ECO:0007669"/>
    <property type="project" value="TreeGrafter"/>
</dbReference>
<sequence>MMSSDAFQQQEQNSGGLTRFRSVPSTFFASFLDELKVNGTTSDSSVCEDDSENMFSGFVGYNNGTLSNMGVYDLNELQQKSSNLKPTKTAIDGGNSSSNGGSYPCGVGIDQNRMQFGRIGSNKCSSNLLRQSSSPAGFFVGFDVMREIGSLGLIMALLMNPSLPVVLRNGTNPNASSYVPSFGSSSWNDPTIPNISKRNCDGDLKTFSSFNGFENQNGGHRNATSAKRGFTTHPRSIAERVKRNRISERMKKLQELFPDMDKQANTAEMLDLAVDCIKDLQKQVETLRDSKASCICTSKRSPVS</sequence>
<dbReference type="InterPro" id="IPR036638">
    <property type="entry name" value="HLH_DNA-bd_sf"/>
</dbReference>
<keyword evidence="3" id="KW-0238">DNA-binding</keyword>
<evidence type="ECO:0000259" key="6">
    <source>
        <dbReference type="PROSITE" id="PS50888"/>
    </source>
</evidence>
<evidence type="ECO:0000256" key="1">
    <source>
        <dbReference type="ARBA" id="ARBA00004123"/>
    </source>
</evidence>
<comment type="subcellular location">
    <subcellularLocation>
        <location evidence="1">Nucleus</location>
    </subcellularLocation>
</comment>
<dbReference type="Proteomes" id="UP001454036">
    <property type="component" value="Unassembled WGS sequence"/>
</dbReference>
<dbReference type="EMBL" id="BAABME010000752">
    <property type="protein sequence ID" value="GAA0145232.1"/>
    <property type="molecule type" value="Genomic_DNA"/>
</dbReference>
<feature type="domain" description="BHLH" evidence="6">
    <location>
        <begin position="230"/>
        <end position="280"/>
    </location>
</feature>
<keyword evidence="2" id="KW-0805">Transcription regulation</keyword>
<dbReference type="AlphaFoldDB" id="A0AAV3P291"/>